<keyword evidence="5" id="KW-0119">Carbohydrate metabolism</keyword>
<evidence type="ECO:0000313" key="7">
    <source>
        <dbReference type="Proteomes" id="UP000316096"/>
    </source>
</evidence>
<evidence type="ECO:0000256" key="1">
    <source>
        <dbReference type="ARBA" id="ARBA00004761"/>
    </source>
</evidence>
<dbReference type="SUPFAM" id="SSF51569">
    <property type="entry name" value="Aldolase"/>
    <property type="match status" value="1"/>
</dbReference>
<dbReference type="GO" id="GO:0016829">
    <property type="term" value="F:lyase activity"/>
    <property type="evidence" value="ECO:0007669"/>
    <property type="project" value="UniProtKB-KW"/>
</dbReference>
<protein>
    <submittedName>
        <fullName evidence="6">2-dehydro-3-deoxyphosphogluconate aldolase/(4S)-4-hydroxy-2-oxoglutarate aldolase</fullName>
    </submittedName>
</protein>
<evidence type="ECO:0000256" key="4">
    <source>
        <dbReference type="ARBA" id="ARBA00023239"/>
    </source>
</evidence>
<gene>
    <name evidence="6" type="ORF">FB559_4433</name>
</gene>
<proteinExistence type="inferred from homology"/>
<reference evidence="6 7" key="1">
    <citation type="submission" date="2019-06" db="EMBL/GenBank/DDBJ databases">
        <title>Sequencing the genomes of 1000 actinobacteria strains.</title>
        <authorList>
            <person name="Klenk H.-P."/>
        </authorList>
    </citation>
    <scope>NUCLEOTIDE SEQUENCE [LARGE SCALE GENOMIC DNA]</scope>
    <source>
        <strain evidence="6 7">DSM 102200</strain>
    </source>
</reference>
<evidence type="ECO:0000256" key="5">
    <source>
        <dbReference type="ARBA" id="ARBA00023277"/>
    </source>
</evidence>
<accession>A0A543CNW9</accession>
<organism evidence="6 7">
    <name type="scientific">Actinoallomurus bryophytorum</name>
    <dbReference type="NCBI Taxonomy" id="1490222"/>
    <lineage>
        <taxon>Bacteria</taxon>
        <taxon>Bacillati</taxon>
        <taxon>Actinomycetota</taxon>
        <taxon>Actinomycetes</taxon>
        <taxon>Streptosporangiales</taxon>
        <taxon>Thermomonosporaceae</taxon>
        <taxon>Actinoallomurus</taxon>
    </lineage>
</organism>
<dbReference type="InterPro" id="IPR013785">
    <property type="entry name" value="Aldolase_TIM"/>
</dbReference>
<comment type="similarity">
    <text evidence="2">Belongs to the KHG/KDPG aldolase family.</text>
</comment>
<dbReference type="Pfam" id="PF01081">
    <property type="entry name" value="Aldolase"/>
    <property type="match status" value="1"/>
</dbReference>
<dbReference type="Proteomes" id="UP000316096">
    <property type="component" value="Unassembled WGS sequence"/>
</dbReference>
<keyword evidence="4" id="KW-0456">Lyase</keyword>
<comment type="pathway">
    <text evidence="1">Carbohydrate acid metabolism.</text>
</comment>
<sequence>MDHDEIEQAIAAARLLPVLRTSDAASAVRAAETLLGAGLGVVELTATTPGWAEALAGLRRAHPDAVLGAGTVTTGEDARRAVEAGADFLVSPYPAQAVRAFADETGTVFLEGGFTPAEVAAASGRGIAKLFPAHVGGPAYLRSVLAVLPGARIVPTGGIGLGEVRDYLAAGAYAVGVGSDLVKAPDPAKAVRELLEGEPS</sequence>
<evidence type="ECO:0000256" key="2">
    <source>
        <dbReference type="ARBA" id="ARBA00006906"/>
    </source>
</evidence>
<dbReference type="PANTHER" id="PTHR30246:SF1">
    <property type="entry name" value="2-DEHYDRO-3-DEOXY-6-PHOSPHOGALACTONATE ALDOLASE-RELATED"/>
    <property type="match status" value="1"/>
</dbReference>
<comment type="subunit">
    <text evidence="3">Homotrimer.</text>
</comment>
<dbReference type="EMBL" id="VFOZ01000001">
    <property type="protein sequence ID" value="TQL98799.1"/>
    <property type="molecule type" value="Genomic_DNA"/>
</dbReference>
<evidence type="ECO:0000256" key="3">
    <source>
        <dbReference type="ARBA" id="ARBA00011233"/>
    </source>
</evidence>
<dbReference type="AlphaFoldDB" id="A0A543CNW9"/>
<dbReference type="PANTHER" id="PTHR30246">
    <property type="entry name" value="2-KETO-3-DEOXY-6-PHOSPHOGLUCONATE ALDOLASE"/>
    <property type="match status" value="1"/>
</dbReference>
<dbReference type="CDD" id="cd00452">
    <property type="entry name" value="KDPG_aldolase"/>
    <property type="match status" value="1"/>
</dbReference>
<dbReference type="Gene3D" id="3.20.20.70">
    <property type="entry name" value="Aldolase class I"/>
    <property type="match status" value="1"/>
</dbReference>
<dbReference type="RefSeq" id="WP_141957360.1">
    <property type="nucleotide sequence ID" value="NZ_VFOZ01000001.1"/>
</dbReference>
<name>A0A543CNW9_9ACTN</name>
<evidence type="ECO:0000313" key="6">
    <source>
        <dbReference type="EMBL" id="TQL98799.1"/>
    </source>
</evidence>
<keyword evidence="7" id="KW-1185">Reference proteome</keyword>
<comment type="caution">
    <text evidence="6">The sequence shown here is derived from an EMBL/GenBank/DDBJ whole genome shotgun (WGS) entry which is preliminary data.</text>
</comment>
<dbReference type="InterPro" id="IPR000887">
    <property type="entry name" value="Aldlse_KDPG_KHG"/>
</dbReference>
<dbReference type="OrthoDB" id="9805177at2"/>